<reference evidence="3" key="1">
    <citation type="submission" date="2021-01" db="EMBL/GenBank/DDBJ databases">
        <title>Whole genome shotgun sequence of Actinoplanes rishiriensis NBRC 108556.</title>
        <authorList>
            <person name="Komaki H."/>
            <person name="Tamura T."/>
        </authorList>
    </citation>
    <scope>NUCLEOTIDE SEQUENCE</scope>
    <source>
        <strain evidence="3">NBRC 108556</strain>
    </source>
</reference>
<organism evidence="3 4">
    <name type="scientific">Paractinoplanes rishiriensis</name>
    <dbReference type="NCBI Taxonomy" id="1050105"/>
    <lineage>
        <taxon>Bacteria</taxon>
        <taxon>Bacillati</taxon>
        <taxon>Actinomycetota</taxon>
        <taxon>Actinomycetes</taxon>
        <taxon>Micromonosporales</taxon>
        <taxon>Micromonosporaceae</taxon>
        <taxon>Paractinoplanes</taxon>
    </lineage>
</organism>
<evidence type="ECO:0000256" key="1">
    <source>
        <dbReference type="SAM" id="MobiDB-lite"/>
    </source>
</evidence>
<dbReference type="EMBL" id="BOMV01000048">
    <property type="protein sequence ID" value="GIE96609.1"/>
    <property type="molecule type" value="Genomic_DNA"/>
</dbReference>
<feature type="transmembrane region" description="Helical" evidence="2">
    <location>
        <begin position="56"/>
        <end position="81"/>
    </location>
</feature>
<keyword evidence="2" id="KW-0812">Transmembrane</keyword>
<gene>
    <name evidence="3" type="ORF">Ari01nite_40740</name>
</gene>
<feature type="region of interest" description="Disordered" evidence="1">
    <location>
        <begin position="1"/>
        <end position="22"/>
    </location>
</feature>
<dbReference type="Proteomes" id="UP000636960">
    <property type="component" value="Unassembled WGS sequence"/>
</dbReference>
<feature type="transmembrane region" description="Helical" evidence="2">
    <location>
        <begin position="21"/>
        <end position="44"/>
    </location>
</feature>
<keyword evidence="2" id="KW-1133">Transmembrane helix</keyword>
<dbReference type="AlphaFoldDB" id="A0A919MVN8"/>
<evidence type="ECO:0000313" key="4">
    <source>
        <dbReference type="Proteomes" id="UP000636960"/>
    </source>
</evidence>
<dbReference type="RefSeq" id="WP_203782851.1">
    <property type="nucleotide sequence ID" value="NZ_BOMV01000048.1"/>
</dbReference>
<comment type="caution">
    <text evidence="3">The sequence shown here is derived from an EMBL/GenBank/DDBJ whole genome shotgun (WGS) entry which is preliminary data.</text>
</comment>
<accession>A0A919MVN8</accession>
<proteinExistence type="predicted"/>
<feature type="compositionally biased region" description="Polar residues" evidence="1">
    <location>
        <begin position="8"/>
        <end position="17"/>
    </location>
</feature>
<sequence>MAKKPKSIEQQPRQPASNHDGHVGVIKTALGVAGGSAVGLGGILTAAGPDSMDTSTALVVAIIVFGVIMVGALAVAGAYALRRP</sequence>
<protein>
    <submittedName>
        <fullName evidence="3">Uncharacterized protein</fullName>
    </submittedName>
</protein>
<evidence type="ECO:0000256" key="2">
    <source>
        <dbReference type="SAM" id="Phobius"/>
    </source>
</evidence>
<keyword evidence="2" id="KW-0472">Membrane</keyword>
<name>A0A919MVN8_9ACTN</name>
<keyword evidence="4" id="KW-1185">Reference proteome</keyword>
<evidence type="ECO:0000313" key="3">
    <source>
        <dbReference type="EMBL" id="GIE96609.1"/>
    </source>
</evidence>